<name>A0A7M2RJU8_9FIRM</name>
<dbReference type="InterPro" id="IPR016181">
    <property type="entry name" value="Acyl_CoA_acyltransferase"/>
</dbReference>
<proteinExistence type="predicted"/>
<dbReference type="KEGG" id="bliq:INP51_05530"/>
<dbReference type="Gene3D" id="3.40.630.30">
    <property type="match status" value="1"/>
</dbReference>
<evidence type="ECO:0000313" key="2">
    <source>
        <dbReference type="Proteomes" id="UP000593601"/>
    </source>
</evidence>
<gene>
    <name evidence="1" type="ORF">INP51_05530</name>
</gene>
<dbReference type="SUPFAM" id="SSF55729">
    <property type="entry name" value="Acyl-CoA N-acyltransferases (Nat)"/>
    <property type="match status" value="1"/>
</dbReference>
<keyword evidence="1" id="KW-0808">Transferase</keyword>
<reference evidence="1 2" key="1">
    <citation type="submission" date="2020-10" db="EMBL/GenBank/DDBJ databases">
        <title>Blautia liquoris sp.nov., isolated from the mud in a fermentation cellar used for the production of Chinese strong-flavoured liquor.</title>
        <authorList>
            <person name="Lu L."/>
        </authorList>
    </citation>
    <scope>NUCLEOTIDE SEQUENCE [LARGE SCALE GENOMIC DNA]</scope>
    <source>
        <strain evidence="1 2">LZLJ-3</strain>
    </source>
</reference>
<dbReference type="GO" id="GO:0016740">
    <property type="term" value="F:transferase activity"/>
    <property type="evidence" value="ECO:0007669"/>
    <property type="project" value="UniProtKB-KW"/>
</dbReference>
<accession>A0A7M2RJU8</accession>
<sequence length="159" mass="18271">MIRKALMSDVAEIQKVYDSARQFMYSHGNKTQWGENYPGEDLIIHDIENGDLYAYETDGKIHGVFAFFIGQDPTYQRIEQGSWLSDTLYGTIHRVASDGAKNGIMQKTVSYCENKIPHIRIDTHEDNKIMQNLIQENGFRQCGIIYTEDGSPRIAYEKI</sequence>
<dbReference type="AlphaFoldDB" id="A0A7M2RJU8"/>
<dbReference type="Proteomes" id="UP000593601">
    <property type="component" value="Chromosome"/>
</dbReference>
<protein>
    <submittedName>
        <fullName evidence="1">N-acetyltransferase</fullName>
    </submittedName>
</protein>
<dbReference type="EMBL" id="CP063304">
    <property type="protein sequence ID" value="QOV20408.1"/>
    <property type="molecule type" value="Genomic_DNA"/>
</dbReference>
<organism evidence="1 2">
    <name type="scientific">Blautia liquoris</name>
    <dbReference type="NCBI Taxonomy" id="2779518"/>
    <lineage>
        <taxon>Bacteria</taxon>
        <taxon>Bacillati</taxon>
        <taxon>Bacillota</taxon>
        <taxon>Clostridia</taxon>
        <taxon>Lachnospirales</taxon>
        <taxon>Lachnospiraceae</taxon>
        <taxon>Blautia</taxon>
    </lineage>
</organism>
<evidence type="ECO:0000313" key="1">
    <source>
        <dbReference type="EMBL" id="QOV20408.1"/>
    </source>
</evidence>
<keyword evidence="2" id="KW-1185">Reference proteome</keyword>